<evidence type="ECO:0000313" key="2">
    <source>
        <dbReference type="EMBL" id="KAJ9156921.1"/>
    </source>
</evidence>
<reference evidence="2" key="1">
    <citation type="submission" date="2022-07" db="EMBL/GenBank/DDBJ databases">
        <title>Fungi with potential for degradation of polypropylene.</title>
        <authorList>
            <person name="Gostincar C."/>
        </authorList>
    </citation>
    <scope>NUCLEOTIDE SEQUENCE</scope>
    <source>
        <strain evidence="2">EXF-13287</strain>
    </source>
</reference>
<gene>
    <name evidence="2" type="ORF">NKR19_g4012</name>
</gene>
<dbReference type="PANTHER" id="PTHR48176:SF1">
    <property type="entry name" value="DDRGK DOMAIN-CONTAINING PROTEIN 1"/>
    <property type="match status" value="1"/>
</dbReference>
<feature type="compositionally biased region" description="Basic and acidic residues" evidence="1">
    <location>
        <begin position="47"/>
        <end position="57"/>
    </location>
</feature>
<dbReference type="AlphaFoldDB" id="A0AA38VQ60"/>
<feature type="region of interest" description="Disordered" evidence="1">
    <location>
        <begin position="699"/>
        <end position="730"/>
    </location>
</feature>
<feature type="region of interest" description="Disordered" evidence="1">
    <location>
        <begin position="534"/>
        <end position="557"/>
    </location>
</feature>
<feature type="compositionally biased region" description="Polar residues" evidence="1">
    <location>
        <begin position="86"/>
        <end position="100"/>
    </location>
</feature>
<feature type="compositionally biased region" description="Basic and acidic residues" evidence="1">
    <location>
        <begin position="534"/>
        <end position="543"/>
    </location>
</feature>
<comment type="caution">
    <text evidence="2">The sequence shown here is derived from an EMBL/GenBank/DDBJ whole genome shotgun (WGS) entry which is preliminary data.</text>
</comment>
<evidence type="ECO:0000256" key="1">
    <source>
        <dbReference type="SAM" id="MobiDB-lite"/>
    </source>
</evidence>
<dbReference type="Proteomes" id="UP001174691">
    <property type="component" value="Unassembled WGS sequence"/>
</dbReference>
<dbReference type="GO" id="GO:0044389">
    <property type="term" value="F:ubiquitin-like protein ligase binding"/>
    <property type="evidence" value="ECO:0007669"/>
    <property type="project" value="TreeGrafter"/>
</dbReference>
<accession>A0AA38VQ60</accession>
<keyword evidence="3" id="KW-1185">Reference proteome</keyword>
<dbReference type="InterPro" id="IPR050899">
    <property type="entry name" value="DDRGK_domain-containing"/>
</dbReference>
<name>A0AA38VQ60_9PEZI</name>
<sequence length="840" mass="95216">MVRTRRQAARQPEPPTHSGSDSDSDIPASGRRSRADASRLGTLRPPTDGHPKLLLDPKKRRAAAQAQVASQIPSEAKKRRREPDTAPSTAKRSKTLSENAVNPVVLASMDQFNKKARGTTQAAQAPQMRRITVEIPRSRARGRTLRTVPEGQVPVEEGNTEPNGGLAEEEPEGQPEEEAEQELEQTPAPSRAEPQPKVGQKRNQSKPAEDRELGAGELPRSGQGFQQEASSQRITRKHKPRVPKPAINERPSEDEPVRNVSKSTGAAPGPSEQPHAPATSAEQVSKLRHLQELFYNERSSPRGATASIFIEGDSSDDDEVVGGLDEATSDMDASDPVPDSSPSIQSTVQVPSKDVKSLCYLMGTKAWTARGRGWARVLSDPKTLKHEPPPTTPFAKKVLQLVVVLRKDYRKAPQALSKQKLFLQEREERTEKAFAEITHHIDQKYEEFYAAIERDDKNQVKRSHLLKADILEWVIPILVLLLRDFFLLGGSSEDSHGDRALPEKAGSFTARTLQLLRRTASRICHLAAIIRHDTEMSEPRPASDDDDEEGEVQLVSHAREPRDILRKKLDERTKQRISVDDTVRRFLVTLSKAKDKLDEDFHEELRQKERMERETEEKAEKARKEREALERRRERQKRAEEEQAARQLAERAARERRQRRAEEEMARRRREEEEDLAKRQRRYEAFCLATQRLRDEIEPASSMSVTRRREENGASRLAAAGKSDLADRGRMRSPDLGFFDEAPRVHHHTRQVHGHELSPLPWDDGHDSEEDSVPARLWLEEESLWLLKKLRQAHEPNYDSWAEALERSVGDVRQEAARLKKAVRKGAAEARKRVPAWAQY</sequence>
<organism evidence="2 3">
    <name type="scientific">Coniochaeta hoffmannii</name>
    <dbReference type="NCBI Taxonomy" id="91930"/>
    <lineage>
        <taxon>Eukaryota</taxon>
        <taxon>Fungi</taxon>
        <taxon>Dikarya</taxon>
        <taxon>Ascomycota</taxon>
        <taxon>Pezizomycotina</taxon>
        <taxon>Sordariomycetes</taxon>
        <taxon>Sordariomycetidae</taxon>
        <taxon>Coniochaetales</taxon>
        <taxon>Coniochaetaceae</taxon>
        <taxon>Coniochaeta</taxon>
    </lineage>
</organism>
<evidence type="ECO:0000313" key="3">
    <source>
        <dbReference type="Proteomes" id="UP001174691"/>
    </source>
</evidence>
<feature type="compositionally biased region" description="Acidic residues" evidence="1">
    <location>
        <begin position="167"/>
        <end position="183"/>
    </location>
</feature>
<proteinExistence type="predicted"/>
<feature type="region of interest" description="Disordered" evidence="1">
    <location>
        <begin position="747"/>
        <end position="768"/>
    </location>
</feature>
<feature type="compositionally biased region" description="Polar residues" evidence="1">
    <location>
        <begin position="223"/>
        <end position="233"/>
    </location>
</feature>
<feature type="compositionally biased region" description="Low complexity" evidence="1">
    <location>
        <begin position="334"/>
        <end position="346"/>
    </location>
</feature>
<feature type="region of interest" description="Disordered" evidence="1">
    <location>
        <begin position="608"/>
        <end position="657"/>
    </location>
</feature>
<dbReference type="PANTHER" id="PTHR48176">
    <property type="entry name" value="DDRGK DOMAIN-CONTAINING PROTEIN 1"/>
    <property type="match status" value="1"/>
</dbReference>
<feature type="region of interest" description="Disordered" evidence="1">
    <location>
        <begin position="1"/>
        <end position="348"/>
    </location>
</feature>
<dbReference type="EMBL" id="JANBVN010000048">
    <property type="protein sequence ID" value="KAJ9156921.1"/>
    <property type="molecule type" value="Genomic_DNA"/>
</dbReference>
<protein>
    <submittedName>
        <fullName evidence="2">Uncharacterized protein</fullName>
    </submittedName>
</protein>